<reference evidence="1 2" key="1">
    <citation type="journal article" date="2023" name="Plants (Basel)">
        <title>Bridging the Gap: Combining Genomics and Transcriptomics Approaches to Understand Stylosanthes scabra, an Orphan Legume from the Brazilian Caatinga.</title>
        <authorList>
            <person name="Ferreira-Neto J.R.C."/>
            <person name="da Silva M.D."/>
            <person name="Binneck E."/>
            <person name="de Melo N.F."/>
            <person name="da Silva R.H."/>
            <person name="de Melo A.L.T.M."/>
            <person name="Pandolfi V."/>
            <person name="Bustamante F.O."/>
            <person name="Brasileiro-Vidal A.C."/>
            <person name="Benko-Iseppon A.M."/>
        </authorList>
    </citation>
    <scope>NUCLEOTIDE SEQUENCE [LARGE SCALE GENOMIC DNA]</scope>
    <source>
        <tissue evidence="1">Leaves</tissue>
    </source>
</reference>
<protein>
    <submittedName>
        <fullName evidence="1">Uncharacterized protein</fullName>
    </submittedName>
</protein>
<keyword evidence="2" id="KW-1185">Reference proteome</keyword>
<dbReference type="EMBL" id="JASCZI010151080">
    <property type="protein sequence ID" value="MED6168920.1"/>
    <property type="molecule type" value="Genomic_DNA"/>
</dbReference>
<proteinExistence type="predicted"/>
<gene>
    <name evidence="1" type="ORF">PIB30_016205</name>
</gene>
<name>A0ABU6V8W6_9FABA</name>
<evidence type="ECO:0000313" key="1">
    <source>
        <dbReference type="EMBL" id="MED6168920.1"/>
    </source>
</evidence>
<evidence type="ECO:0000313" key="2">
    <source>
        <dbReference type="Proteomes" id="UP001341840"/>
    </source>
</evidence>
<sequence length="124" mass="14179">MVQVTTVGLEQMQACQGVRIEEDFGRFQVGVGVECNLSSTVVLNSWKEMVWIICVGDRSRSNVTNKIGLGFPCVRENERKIVVAERKPIINVQSERFRQQKGVIEFATRFKNTEYETRVVLPRS</sequence>
<comment type="caution">
    <text evidence="1">The sequence shown here is derived from an EMBL/GenBank/DDBJ whole genome shotgun (WGS) entry which is preliminary data.</text>
</comment>
<organism evidence="1 2">
    <name type="scientific">Stylosanthes scabra</name>
    <dbReference type="NCBI Taxonomy" id="79078"/>
    <lineage>
        <taxon>Eukaryota</taxon>
        <taxon>Viridiplantae</taxon>
        <taxon>Streptophyta</taxon>
        <taxon>Embryophyta</taxon>
        <taxon>Tracheophyta</taxon>
        <taxon>Spermatophyta</taxon>
        <taxon>Magnoliopsida</taxon>
        <taxon>eudicotyledons</taxon>
        <taxon>Gunneridae</taxon>
        <taxon>Pentapetalae</taxon>
        <taxon>rosids</taxon>
        <taxon>fabids</taxon>
        <taxon>Fabales</taxon>
        <taxon>Fabaceae</taxon>
        <taxon>Papilionoideae</taxon>
        <taxon>50 kb inversion clade</taxon>
        <taxon>dalbergioids sensu lato</taxon>
        <taxon>Dalbergieae</taxon>
        <taxon>Pterocarpus clade</taxon>
        <taxon>Stylosanthes</taxon>
    </lineage>
</organism>
<accession>A0ABU6V8W6</accession>
<dbReference type="Proteomes" id="UP001341840">
    <property type="component" value="Unassembled WGS sequence"/>
</dbReference>